<gene>
    <name evidence="1" type="ORF">XCR1_1100013</name>
</gene>
<accession>W1ILK5</accession>
<reference evidence="1 2" key="1">
    <citation type="submission" date="2013-11" db="EMBL/GenBank/DDBJ databases">
        <title>Draft genome sequence and annotation of the entomopathogenic bacterium, Xenorhabdus cabanillasi strain JM26.</title>
        <authorList>
            <person name="Gualtieri M."/>
            <person name="Ogier J.C."/>
            <person name="Pages S."/>
            <person name="Givaudan A."/>
            <person name="Gaudriault S."/>
        </authorList>
    </citation>
    <scope>NUCLEOTIDE SEQUENCE [LARGE SCALE GENOMIC DNA]</scope>
    <source>
        <strain evidence="1 2">JM26</strain>
    </source>
</reference>
<dbReference type="AlphaFoldDB" id="W1ILK5"/>
<proteinExistence type="predicted"/>
<dbReference type="Proteomes" id="UP000019197">
    <property type="component" value="Unassembled WGS sequence"/>
</dbReference>
<evidence type="ECO:0000313" key="1">
    <source>
        <dbReference type="EMBL" id="CDL79319.1"/>
    </source>
</evidence>
<name>W1ILK5_9GAMM</name>
<protein>
    <submittedName>
        <fullName evidence="1">Uncharacterized protein</fullName>
    </submittedName>
</protein>
<organism evidence="1 2">
    <name type="scientific">Xenorhabdus cabanillasii JM26</name>
    <dbReference type="NCBI Taxonomy" id="1427517"/>
    <lineage>
        <taxon>Bacteria</taxon>
        <taxon>Pseudomonadati</taxon>
        <taxon>Pseudomonadota</taxon>
        <taxon>Gammaproteobacteria</taxon>
        <taxon>Enterobacterales</taxon>
        <taxon>Morganellaceae</taxon>
        <taxon>Xenorhabdus</taxon>
    </lineage>
</organism>
<evidence type="ECO:0000313" key="2">
    <source>
        <dbReference type="Proteomes" id="UP000019197"/>
    </source>
</evidence>
<comment type="caution">
    <text evidence="1">The sequence shown here is derived from an EMBL/GenBank/DDBJ whole genome shotgun (WGS) entry which is preliminary data.</text>
</comment>
<dbReference type="EMBL" id="CBXE010000014">
    <property type="protein sequence ID" value="CDL79319.1"/>
    <property type="molecule type" value="Genomic_DNA"/>
</dbReference>
<sequence>MLDNRDYVIHYTDIVQFHSIIKYNRMNIYYCYKLIQKV</sequence>